<evidence type="ECO:0000256" key="3">
    <source>
        <dbReference type="ARBA" id="ARBA00022679"/>
    </source>
</evidence>
<dbReference type="PANTHER" id="PTHR43398">
    <property type="entry name" value="DOLICHOL-PHOSPHATE MANNOSYLTRANSFERASE SUBUNIT 1"/>
    <property type="match status" value="1"/>
</dbReference>
<dbReference type="EC" id="2.4.1.54" evidence="5"/>
<dbReference type="GO" id="GO:0016020">
    <property type="term" value="C:membrane"/>
    <property type="evidence" value="ECO:0007669"/>
    <property type="project" value="GOC"/>
</dbReference>
<evidence type="ECO:0000259" key="4">
    <source>
        <dbReference type="Pfam" id="PF00535"/>
    </source>
</evidence>
<dbReference type="AlphaFoldDB" id="A0A6J4LWY3"/>
<gene>
    <name evidence="5" type="ORF">AVDCRST_MAG89-2583</name>
</gene>
<comment type="similarity">
    <text evidence="1">Belongs to the glycosyltransferase 2 family.</text>
</comment>
<dbReference type="Gene3D" id="3.90.550.10">
    <property type="entry name" value="Spore Coat Polysaccharide Biosynthesis Protein SpsA, Chain A"/>
    <property type="match status" value="1"/>
</dbReference>
<keyword evidence="3 5" id="KW-0808">Transferase</keyword>
<proteinExistence type="inferred from homology"/>
<evidence type="ECO:0000313" key="5">
    <source>
        <dbReference type="EMBL" id="CAA9340290.1"/>
    </source>
</evidence>
<dbReference type="FunFam" id="3.90.550.10:FF:000122">
    <property type="entry name" value="Dolichol-phosphate mannosyltransferase subunit 1"/>
    <property type="match status" value="1"/>
</dbReference>
<dbReference type="Pfam" id="PF00535">
    <property type="entry name" value="Glycos_transf_2"/>
    <property type="match status" value="1"/>
</dbReference>
<dbReference type="EMBL" id="CADCTV010000543">
    <property type="protein sequence ID" value="CAA9340290.1"/>
    <property type="molecule type" value="Genomic_DNA"/>
</dbReference>
<organism evidence="5">
    <name type="scientific">uncultured Gemmatimonadota bacterium</name>
    <dbReference type="NCBI Taxonomy" id="203437"/>
    <lineage>
        <taxon>Bacteria</taxon>
        <taxon>Pseudomonadati</taxon>
        <taxon>Gemmatimonadota</taxon>
        <taxon>environmental samples</taxon>
    </lineage>
</organism>
<dbReference type="PANTHER" id="PTHR43398:SF1">
    <property type="entry name" value="DOLICHOL-PHOSPHATE MANNOSYLTRANSFERASE SUBUNIT 1"/>
    <property type="match status" value="1"/>
</dbReference>
<dbReference type="GO" id="GO:0047267">
    <property type="term" value="F:undecaprenyl-phosphate mannosyltransferase activity"/>
    <property type="evidence" value="ECO:0007669"/>
    <property type="project" value="UniProtKB-EC"/>
</dbReference>
<dbReference type="GO" id="GO:0004582">
    <property type="term" value="F:dolichyl-phosphate beta-D-mannosyltransferase activity"/>
    <property type="evidence" value="ECO:0007669"/>
    <property type="project" value="InterPro"/>
</dbReference>
<dbReference type="InterPro" id="IPR039528">
    <property type="entry name" value="DPM1-like"/>
</dbReference>
<reference evidence="5" key="1">
    <citation type="submission" date="2020-02" db="EMBL/GenBank/DDBJ databases">
        <authorList>
            <person name="Meier V. D."/>
        </authorList>
    </citation>
    <scope>NUCLEOTIDE SEQUENCE</scope>
    <source>
        <strain evidence="5">AVDCRST_MAG89</strain>
    </source>
</reference>
<dbReference type="CDD" id="cd06442">
    <property type="entry name" value="DPM1_like"/>
    <property type="match status" value="1"/>
</dbReference>
<dbReference type="InterPro" id="IPR001173">
    <property type="entry name" value="Glyco_trans_2-like"/>
</dbReference>
<evidence type="ECO:0000256" key="2">
    <source>
        <dbReference type="ARBA" id="ARBA00022676"/>
    </source>
</evidence>
<keyword evidence="2 5" id="KW-0328">Glycosyltransferase</keyword>
<dbReference type="SUPFAM" id="SSF53448">
    <property type="entry name" value="Nucleotide-diphospho-sugar transferases"/>
    <property type="match status" value="1"/>
</dbReference>
<dbReference type="InterPro" id="IPR029044">
    <property type="entry name" value="Nucleotide-diphossugar_trans"/>
</dbReference>
<dbReference type="GO" id="GO:0009247">
    <property type="term" value="P:glycolipid biosynthetic process"/>
    <property type="evidence" value="ECO:0007669"/>
    <property type="project" value="TreeGrafter"/>
</dbReference>
<protein>
    <submittedName>
        <fullName evidence="5">Undecaprenyl-phosphate mannosyltransferase</fullName>
        <ecNumber evidence="5">2.4.1.54</ecNumber>
    </submittedName>
</protein>
<evidence type="ECO:0000256" key="1">
    <source>
        <dbReference type="ARBA" id="ARBA00006739"/>
    </source>
</evidence>
<sequence>MQRALVIIPTFNESENLPRLVPSVLSRDERLEILVVDDNSPDGTGRLAEEIAAAEPRVHVIHRAGKLGLGTAYIAGFKWGIERKYDILFEMDADFSHDPTHLPQFLEAVQDYDLVLGSRYLHGRVTVVNWPMGRLLLSYFANSYARWVTGLPIADATGGFKCFRRQVLEAIELDRVESNGYAFQIEMSFRAWKKGFRLGEIPIMFVDRDLGESKMSKKIVREAVWRVWRLRFLAATGRLESRPALRA</sequence>
<feature type="domain" description="Glycosyltransferase 2-like" evidence="4">
    <location>
        <begin position="6"/>
        <end position="170"/>
    </location>
</feature>
<name>A0A6J4LWY3_9BACT</name>
<accession>A0A6J4LWY3</accession>